<proteinExistence type="predicted"/>
<protein>
    <submittedName>
        <fullName evidence="2">Uncharacterized protein</fullName>
    </submittedName>
</protein>
<dbReference type="Proteomes" id="UP000314294">
    <property type="component" value="Unassembled WGS sequence"/>
</dbReference>
<gene>
    <name evidence="2" type="ORF">EYF80_036719</name>
</gene>
<feature type="region of interest" description="Disordered" evidence="1">
    <location>
        <begin position="1"/>
        <end position="59"/>
    </location>
</feature>
<evidence type="ECO:0000256" key="1">
    <source>
        <dbReference type="SAM" id="MobiDB-lite"/>
    </source>
</evidence>
<dbReference type="EMBL" id="SRLO01000527">
    <property type="protein sequence ID" value="TNN53084.1"/>
    <property type="molecule type" value="Genomic_DNA"/>
</dbReference>
<evidence type="ECO:0000313" key="3">
    <source>
        <dbReference type="Proteomes" id="UP000314294"/>
    </source>
</evidence>
<dbReference type="AlphaFoldDB" id="A0A4Z2GJW0"/>
<keyword evidence="3" id="KW-1185">Reference proteome</keyword>
<organism evidence="2 3">
    <name type="scientific">Liparis tanakae</name>
    <name type="common">Tanaka's snailfish</name>
    <dbReference type="NCBI Taxonomy" id="230148"/>
    <lineage>
        <taxon>Eukaryota</taxon>
        <taxon>Metazoa</taxon>
        <taxon>Chordata</taxon>
        <taxon>Craniata</taxon>
        <taxon>Vertebrata</taxon>
        <taxon>Euteleostomi</taxon>
        <taxon>Actinopterygii</taxon>
        <taxon>Neopterygii</taxon>
        <taxon>Teleostei</taxon>
        <taxon>Neoteleostei</taxon>
        <taxon>Acanthomorphata</taxon>
        <taxon>Eupercaria</taxon>
        <taxon>Perciformes</taxon>
        <taxon>Cottioidei</taxon>
        <taxon>Cottales</taxon>
        <taxon>Liparidae</taxon>
        <taxon>Liparis</taxon>
    </lineage>
</organism>
<comment type="caution">
    <text evidence="2">The sequence shown here is derived from an EMBL/GenBank/DDBJ whole genome shotgun (WGS) entry which is preliminary data.</text>
</comment>
<accession>A0A4Z2GJW0</accession>
<reference evidence="2 3" key="1">
    <citation type="submission" date="2019-03" db="EMBL/GenBank/DDBJ databases">
        <title>First draft genome of Liparis tanakae, snailfish: a comprehensive survey of snailfish specific genes.</title>
        <authorList>
            <person name="Kim W."/>
            <person name="Song I."/>
            <person name="Jeong J.-H."/>
            <person name="Kim D."/>
            <person name="Kim S."/>
            <person name="Ryu S."/>
            <person name="Song J.Y."/>
            <person name="Lee S.K."/>
        </authorList>
    </citation>
    <scope>NUCLEOTIDE SEQUENCE [LARGE SCALE GENOMIC DNA]</scope>
    <source>
        <tissue evidence="2">Muscle</tissue>
    </source>
</reference>
<feature type="compositionally biased region" description="Gly residues" evidence="1">
    <location>
        <begin position="1"/>
        <end position="28"/>
    </location>
</feature>
<evidence type="ECO:0000313" key="2">
    <source>
        <dbReference type="EMBL" id="TNN53084.1"/>
    </source>
</evidence>
<name>A0A4Z2GJW0_9TELE</name>
<sequence length="59" mass="6491">MGLGGRGNRQTPGGGTSDCKGFRGGGRNGCMRSMLQRHHRRRIPLPTSSLKKPDDQARW</sequence>